<dbReference type="Proteomes" id="UP000439903">
    <property type="component" value="Unassembled WGS sequence"/>
</dbReference>
<evidence type="ECO:0000256" key="3">
    <source>
        <dbReference type="ARBA" id="ARBA00023002"/>
    </source>
</evidence>
<keyword evidence="7" id="KW-1185">Reference proteome</keyword>
<dbReference type="InterPro" id="IPR011603">
    <property type="entry name" value="2oxoglutarate_DH_E1"/>
</dbReference>
<protein>
    <submittedName>
        <fullName evidence="6">Oxoglutarate dehydrogenase, E1 component</fullName>
    </submittedName>
</protein>
<dbReference type="GO" id="GO:0004591">
    <property type="term" value="F:oxoglutarate dehydrogenase (succinyl-transferring) activity"/>
    <property type="evidence" value="ECO:0007669"/>
    <property type="project" value="TreeGrafter"/>
</dbReference>
<sequence>MSGSSPVENFGSVKKKPRLTAYDRFKSAKELAEEITPIYPTGSTLESLKHIGEDGANIDWSTAERLVFGFVLFEGSHVRLSGQDVERGTFSQRHAVLYDQENESQCVPLNNLRPEQTCYVLIVFTSKILRHPMARSTLDEMIGYTFFERYIPEPHPETLVAPKKTTHHILCSGKFIMPYLKPVNKISCTILLFLGLNN</sequence>
<gene>
    <name evidence="6" type="ORF">F8M41_009702</name>
</gene>
<dbReference type="GO" id="GO:0030976">
    <property type="term" value="F:thiamine pyrophosphate binding"/>
    <property type="evidence" value="ECO:0007669"/>
    <property type="project" value="InterPro"/>
</dbReference>
<evidence type="ECO:0000313" key="7">
    <source>
        <dbReference type="Proteomes" id="UP000439903"/>
    </source>
</evidence>
<feature type="domain" description="Transketolase-like pyrimidine-binding" evidence="5">
    <location>
        <begin position="57"/>
        <end position="103"/>
    </location>
</feature>
<comment type="caution">
    <text evidence="6">The sequence shown here is derived from an EMBL/GenBank/DDBJ whole genome shotgun (WGS) entry which is preliminary data.</text>
</comment>
<dbReference type="Gene3D" id="3.40.50.12470">
    <property type="match status" value="1"/>
</dbReference>
<keyword evidence="4" id="KW-0786">Thiamine pyrophosphate</keyword>
<reference evidence="6 7" key="1">
    <citation type="journal article" date="2019" name="Environ. Microbiol.">
        <title>At the nexus of three kingdoms: the genome of the mycorrhizal fungus Gigaspora margarita provides insights into plant, endobacterial and fungal interactions.</title>
        <authorList>
            <person name="Venice F."/>
            <person name="Ghignone S."/>
            <person name="Salvioli di Fossalunga A."/>
            <person name="Amselem J."/>
            <person name="Novero M."/>
            <person name="Xianan X."/>
            <person name="Sedzielewska Toro K."/>
            <person name="Morin E."/>
            <person name="Lipzen A."/>
            <person name="Grigoriev I.V."/>
            <person name="Henrissat B."/>
            <person name="Martin F.M."/>
            <person name="Bonfante P."/>
        </authorList>
    </citation>
    <scope>NUCLEOTIDE SEQUENCE [LARGE SCALE GENOMIC DNA]</scope>
    <source>
        <strain evidence="6 7">BEG34</strain>
    </source>
</reference>
<evidence type="ECO:0000256" key="4">
    <source>
        <dbReference type="ARBA" id="ARBA00023052"/>
    </source>
</evidence>
<comment type="similarity">
    <text evidence="2">Belongs to the alpha-ketoglutarate dehydrogenase family.</text>
</comment>
<dbReference type="InterPro" id="IPR005475">
    <property type="entry name" value="Transketolase-like_Pyr-bd"/>
</dbReference>
<dbReference type="EMBL" id="WTPW01000207">
    <property type="protein sequence ID" value="KAF0535246.1"/>
    <property type="molecule type" value="Genomic_DNA"/>
</dbReference>
<dbReference type="InterPro" id="IPR029061">
    <property type="entry name" value="THDP-binding"/>
</dbReference>
<keyword evidence="3" id="KW-0560">Oxidoreductase</keyword>
<evidence type="ECO:0000313" key="6">
    <source>
        <dbReference type="EMBL" id="KAF0535246.1"/>
    </source>
</evidence>
<dbReference type="PANTHER" id="PTHR23152:SF4">
    <property type="entry name" value="2-OXOADIPATE DEHYDROGENASE COMPLEX COMPONENT E1"/>
    <property type="match status" value="1"/>
</dbReference>
<proteinExistence type="inferred from homology"/>
<comment type="cofactor">
    <cofactor evidence="1">
        <name>thiamine diphosphate</name>
        <dbReference type="ChEBI" id="CHEBI:58937"/>
    </cofactor>
</comment>
<dbReference type="GO" id="GO:0005739">
    <property type="term" value="C:mitochondrion"/>
    <property type="evidence" value="ECO:0007669"/>
    <property type="project" value="TreeGrafter"/>
</dbReference>
<evidence type="ECO:0000256" key="2">
    <source>
        <dbReference type="ARBA" id="ARBA00006936"/>
    </source>
</evidence>
<accession>A0A8H4EQF1</accession>
<dbReference type="PANTHER" id="PTHR23152">
    <property type="entry name" value="2-OXOGLUTARATE DEHYDROGENASE"/>
    <property type="match status" value="1"/>
</dbReference>
<dbReference type="SUPFAM" id="SSF52518">
    <property type="entry name" value="Thiamin diphosphate-binding fold (THDP-binding)"/>
    <property type="match status" value="1"/>
</dbReference>
<name>A0A8H4EQF1_GIGMA</name>
<organism evidence="6 7">
    <name type="scientific">Gigaspora margarita</name>
    <dbReference type="NCBI Taxonomy" id="4874"/>
    <lineage>
        <taxon>Eukaryota</taxon>
        <taxon>Fungi</taxon>
        <taxon>Fungi incertae sedis</taxon>
        <taxon>Mucoromycota</taxon>
        <taxon>Glomeromycotina</taxon>
        <taxon>Glomeromycetes</taxon>
        <taxon>Diversisporales</taxon>
        <taxon>Gigasporaceae</taxon>
        <taxon>Gigaspora</taxon>
    </lineage>
</organism>
<dbReference type="OrthoDB" id="413077at2759"/>
<dbReference type="Pfam" id="PF02779">
    <property type="entry name" value="Transket_pyr"/>
    <property type="match status" value="1"/>
</dbReference>
<dbReference type="GO" id="GO:0045252">
    <property type="term" value="C:oxoglutarate dehydrogenase complex"/>
    <property type="evidence" value="ECO:0007669"/>
    <property type="project" value="TreeGrafter"/>
</dbReference>
<evidence type="ECO:0000256" key="1">
    <source>
        <dbReference type="ARBA" id="ARBA00001964"/>
    </source>
</evidence>
<dbReference type="AlphaFoldDB" id="A0A8H4EQF1"/>
<dbReference type="GO" id="GO:0006099">
    <property type="term" value="P:tricarboxylic acid cycle"/>
    <property type="evidence" value="ECO:0007669"/>
    <property type="project" value="TreeGrafter"/>
</dbReference>
<evidence type="ECO:0000259" key="5">
    <source>
        <dbReference type="Pfam" id="PF02779"/>
    </source>
</evidence>